<dbReference type="SUPFAM" id="SSF55486">
    <property type="entry name" value="Metalloproteases ('zincins'), catalytic domain"/>
    <property type="match status" value="1"/>
</dbReference>
<dbReference type="HAMAP" id="MF_00009">
    <property type="entry name" value="Endoribonucl_YbeY"/>
    <property type="match status" value="1"/>
</dbReference>
<comment type="similarity">
    <text evidence="1 9">Belongs to the endoribonuclease YbeY family.</text>
</comment>
<comment type="subcellular location">
    <subcellularLocation>
        <location evidence="9">Cytoplasm</location>
    </subcellularLocation>
</comment>
<reference evidence="10 11" key="1">
    <citation type="submission" date="2018-03" db="EMBL/GenBank/DDBJ databases">
        <title>Alkalicoccus saliphilus sp. nov., isolated from a mineral pool.</title>
        <authorList>
            <person name="Zhao B."/>
        </authorList>
    </citation>
    <scope>NUCLEOTIDE SEQUENCE [LARGE SCALE GENOMIC DNA]</scope>
    <source>
        <strain evidence="10 11">6AG</strain>
    </source>
</reference>
<proteinExistence type="inferred from homology"/>
<evidence type="ECO:0000256" key="3">
    <source>
        <dbReference type="ARBA" id="ARBA00022552"/>
    </source>
</evidence>
<evidence type="ECO:0000256" key="1">
    <source>
        <dbReference type="ARBA" id="ARBA00010875"/>
    </source>
</evidence>
<keyword evidence="3 9" id="KW-0698">rRNA processing</keyword>
<dbReference type="InterPro" id="IPR002036">
    <property type="entry name" value="YbeY"/>
</dbReference>
<dbReference type="GO" id="GO:0004521">
    <property type="term" value="F:RNA endonuclease activity"/>
    <property type="evidence" value="ECO:0007669"/>
    <property type="project" value="UniProtKB-UniRule"/>
</dbReference>
<name>A0A2T4UAW2_9BACI</name>
<dbReference type="InterPro" id="IPR020549">
    <property type="entry name" value="YbeY_CS"/>
</dbReference>
<keyword evidence="6 9" id="KW-0255">Endonuclease</keyword>
<dbReference type="Gene3D" id="3.40.390.30">
    <property type="entry name" value="Metalloproteases ('zincins'), catalytic domain"/>
    <property type="match status" value="1"/>
</dbReference>
<dbReference type="AlphaFoldDB" id="A0A2T4UAW2"/>
<organism evidence="10 11">
    <name type="scientific">Alkalicoccus saliphilus</name>
    <dbReference type="NCBI Taxonomy" id="200989"/>
    <lineage>
        <taxon>Bacteria</taxon>
        <taxon>Bacillati</taxon>
        <taxon>Bacillota</taxon>
        <taxon>Bacilli</taxon>
        <taxon>Bacillales</taxon>
        <taxon>Bacillaceae</taxon>
        <taxon>Alkalicoccus</taxon>
    </lineage>
</organism>
<accession>A0A2T4UAW2</accession>
<keyword evidence="7 9" id="KW-0378">Hydrolase</keyword>
<dbReference type="PROSITE" id="PS01306">
    <property type="entry name" value="UPF0054"/>
    <property type="match status" value="1"/>
</dbReference>
<evidence type="ECO:0000256" key="7">
    <source>
        <dbReference type="ARBA" id="ARBA00022801"/>
    </source>
</evidence>
<dbReference type="EMBL" id="PZJJ01000001">
    <property type="protein sequence ID" value="PTL40545.1"/>
    <property type="molecule type" value="Genomic_DNA"/>
</dbReference>
<evidence type="ECO:0000256" key="5">
    <source>
        <dbReference type="ARBA" id="ARBA00022723"/>
    </source>
</evidence>
<dbReference type="PANTHER" id="PTHR46986">
    <property type="entry name" value="ENDORIBONUCLEASE YBEY, CHLOROPLASTIC"/>
    <property type="match status" value="1"/>
</dbReference>
<dbReference type="GO" id="GO:0005737">
    <property type="term" value="C:cytoplasm"/>
    <property type="evidence" value="ECO:0007669"/>
    <property type="project" value="UniProtKB-SubCell"/>
</dbReference>
<comment type="cofactor">
    <cofactor evidence="9">
        <name>Zn(2+)</name>
        <dbReference type="ChEBI" id="CHEBI:29105"/>
    </cofactor>
    <text evidence="9">Binds 1 zinc ion.</text>
</comment>
<dbReference type="GO" id="GO:0008270">
    <property type="term" value="F:zinc ion binding"/>
    <property type="evidence" value="ECO:0007669"/>
    <property type="project" value="UniProtKB-UniRule"/>
</dbReference>
<comment type="function">
    <text evidence="9">Single strand-specific metallo-endoribonuclease involved in late-stage 70S ribosome quality control and in maturation of the 3' terminus of the 16S rRNA.</text>
</comment>
<evidence type="ECO:0000256" key="9">
    <source>
        <dbReference type="HAMAP-Rule" id="MF_00009"/>
    </source>
</evidence>
<evidence type="ECO:0000313" key="10">
    <source>
        <dbReference type="EMBL" id="PTL40545.1"/>
    </source>
</evidence>
<evidence type="ECO:0000313" key="11">
    <source>
        <dbReference type="Proteomes" id="UP000240509"/>
    </source>
</evidence>
<evidence type="ECO:0000256" key="2">
    <source>
        <dbReference type="ARBA" id="ARBA00022517"/>
    </source>
</evidence>
<keyword evidence="9" id="KW-0963">Cytoplasm</keyword>
<dbReference type="NCBIfam" id="TIGR00043">
    <property type="entry name" value="rRNA maturation RNase YbeY"/>
    <property type="match status" value="1"/>
</dbReference>
<dbReference type="EC" id="3.1.-.-" evidence="9"/>
<protein>
    <recommendedName>
        <fullName evidence="9">Endoribonuclease YbeY</fullName>
        <ecNumber evidence="9">3.1.-.-</ecNumber>
    </recommendedName>
</protein>
<feature type="binding site" evidence="9">
    <location>
        <position position="125"/>
    </location>
    <ligand>
        <name>Zn(2+)</name>
        <dbReference type="ChEBI" id="CHEBI:29105"/>
        <note>catalytic</note>
    </ligand>
</feature>
<evidence type="ECO:0000256" key="4">
    <source>
        <dbReference type="ARBA" id="ARBA00022722"/>
    </source>
</evidence>
<keyword evidence="5 9" id="KW-0479">Metal-binding</keyword>
<dbReference type="RefSeq" id="WP_107583133.1">
    <property type="nucleotide sequence ID" value="NZ_PZJJ01000001.1"/>
</dbReference>
<comment type="caution">
    <text evidence="10">The sequence shown here is derived from an EMBL/GenBank/DDBJ whole genome shotgun (WGS) entry which is preliminary data.</text>
</comment>
<dbReference type="PANTHER" id="PTHR46986:SF1">
    <property type="entry name" value="ENDORIBONUCLEASE YBEY, CHLOROPLASTIC"/>
    <property type="match status" value="1"/>
</dbReference>
<keyword evidence="2 9" id="KW-0690">Ribosome biogenesis</keyword>
<dbReference type="GO" id="GO:0004222">
    <property type="term" value="F:metalloendopeptidase activity"/>
    <property type="evidence" value="ECO:0007669"/>
    <property type="project" value="InterPro"/>
</dbReference>
<dbReference type="InterPro" id="IPR023091">
    <property type="entry name" value="MetalPrtase_cat_dom_sf_prd"/>
</dbReference>
<evidence type="ECO:0000256" key="6">
    <source>
        <dbReference type="ARBA" id="ARBA00022759"/>
    </source>
</evidence>
<sequence length="155" mass="17290">MNDFDIEITDHTGQLTKEQSSLIRQVIATAMTKEKVAAGSEVSLSIVDDEEIQNLNRDYRGKDQPTDVLSFALNEGSEDPGPMENVPNIMGDVVISMERAAAQAAEYGHSLDRELSFLAVHGFLHLNGYIHESEEEEKEMFTLQEEILKAHGIEK</sequence>
<gene>
    <name evidence="9" type="primary">ybeY</name>
    <name evidence="10" type="ORF">C6Y45_01165</name>
</gene>
<feature type="binding site" evidence="9">
    <location>
        <position position="131"/>
    </location>
    <ligand>
        <name>Zn(2+)</name>
        <dbReference type="ChEBI" id="CHEBI:29105"/>
        <note>catalytic</note>
    </ligand>
</feature>
<dbReference type="OrthoDB" id="9807740at2"/>
<dbReference type="Proteomes" id="UP000240509">
    <property type="component" value="Unassembled WGS sequence"/>
</dbReference>
<keyword evidence="11" id="KW-1185">Reference proteome</keyword>
<feature type="binding site" evidence="9">
    <location>
        <position position="121"/>
    </location>
    <ligand>
        <name>Zn(2+)</name>
        <dbReference type="ChEBI" id="CHEBI:29105"/>
        <note>catalytic</note>
    </ligand>
</feature>
<dbReference type="GO" id="GO:0006364">
    <property type="term" value="P:rRNA processing"/>
    <property type="evidence" value="ECO:0007669"/>
    <property type="project" value="UniProtKB-UniRule"/>
</dbReference>
<evidence type="ECO:0000256" key="8">
    <source>
        <dbReference type="ARBA" id="ARBA00022833"/>
    </source>
</evidence>
<keyword evidence="4 9" id="KW-0540">Nuclease</keyword>
<keyword evidence="8 9" id="KW-0862">Zinc</keyword>
<dbReference type="Pfam" id="PF02130">
    <property type="entry name" value="YbeY"/>
    <property type="match status" value="1"/>
</dbReference>